<accession>A0AA50KPY8</accession>
<dbReference type="EMBL" id="CP118224">
    <property type="protein sequence ID" value="WMC11479.1"/>
    <property type="molecule type" value="Genomic_DNA"/>
</dbReference>
<dbReference type="AlphaFoldDB" id="A0AA50KPY8"/>
<sequence length="146" mass="17539">MKKLIFALTLSSLFAMPAMAEQDNHHQQGQNMPFQGDMMMNHEQMITMREHMRSAADTMMQLQGETDPEKRQALMQEHLEQMQEGMQMMDMMHEGNDDQLPMPNMMDMLQQRMNMMNENMDMTKMMMDQMQMHESEQRREQMHRDE</sequence>
<feature type="chain" id="PRO_5041250034" description="DUF4175 domain-containing protein" evidence="1">
    <location>
        <begin position="21"/>
        <end position="146"/>
    </location>
</feature>
<dbReference type="Proteomes" id="UP001223802">
    <property type="component" value="Chromosome"/>
</dbReference>
<gene>
    <name evidence="2" type="ORF">PU634_03720</name>
</gene>
<name>A0AA50KPY8_9GAMM</name>
<evidence type="ECO:0000256" key="1">
    <source>
        <dbReference type="SAM" id="SignalP"/>
    </source>
</evidence>
<keyword evidence="1" id="KW-0732">Signal</keyword>
<dbReference type="RefSeq" id="WP_306762719.1">
    <property type="nucleotide sequence ID" value="NZ_CP118224.1"/>
</dbReference>
<feature type="signal peptide" evidence="1">
    <location>
        <begin position="1"/>
        <end position="20"/>
    </location>
</feature>
<evidence type="ECO:0008006" key="4">
    <source>
        <dbReference type="Google" id="ProtNLM"/>
    </source>
</evidence>
<evidence type="ECO:0000313" key="3">
    <source>
        <dbReference type="Proteomes" id="UP001223802"/>
    </source>
</evidence>
<dbReference type="KEGG" id="ope:PU634_03720"/>
<evidence type="ECO:0000313" key="2">
    <source>
        <dbReference type="EMBL" id="WMC11479.1"/>
    </source>
</evidence>
<organism evidence="2 3">
    <name type="scientific">Oceanimonas pelagia</name>
    <dbReference type="NCBI Taxonomy" id="3028314"/>
    <lineage>
        <taxon>Bacteria</taxon>
        <taxon>Pseudomonadati</taxon>
        <taxon>Pseudomonadota</taxon>
        <taxon>Gammaproteobacteria</taxon>
        <taxon>Aeromonadales</taxon>
        <taxon>Aeromonadaceae</taxon>
        <taxon>Oceanimonas</taxon>
    </lineage>
</organism>
<protein>
    <recommendedName>
        <fullName evidence="4">DUF4175 domain-containing protein</fullName>
    </recommendedName>
</protein>
<keyword evidence="3" id="KW-1185">Reference proteome</keyword>
<proteinExistence type="predicted"/>
<reference evidence="2 3" key="1">
    <citation type="submission" date="2023-02" db="EMBL/GenBank/DDBJ databases">
        <title>Complete genome sequence of a novel bacterium Oceanimonas sp. NTOU-MSR1 isolated from marine coast sediment.</title>
        <authorList>
            <person name="Yang H.-T."/>
            <person name="Chen Y.-L."/>
            <person name="Ho Y.-N."/>
        </authorList>
    </citation>
    <scope>NUCLEOTIDE SEQUENCE [LARGE SCALE GENOMIC DNA]</scope>
    <source>
        <strain evidence="2 3">NTOU-MSR1</strain>
    </source>
</reference>